<feature type="transmembrane region" description="Helical" evidence="1">
    <location>
        <begin position="262"/>
        <end position="282"/>
    </location>
</feature>
<proteinExistence type="predicted"/>
<dbReference type="STRING" id="529505.SAMN05421761_103124"/>
<accession>A0A1N7L8H1</accession>
<feature type="transmembrane region" description="Helical" evidence="1">
    <location>
        <begin position="202"/>
        <end position="223"/>
    </location>
</feature>
<evidence type="ECO:0008006" key="4">
    <source>
        <dbReference type="Google" id="ProtNLM"/>
    </source>
</evidence>
<feature type="transmembrane region" description="Helical" evidence="1">
    <location>
        <begin position="7"/>
        <end position="25"/>
    </location>
</feature>
<feature type="transmembrane region" description="Helical" evidence="1">
    <location>
        <begin position="164"/>
        <end position="182"/>
    </location>
</feature>
<feature type="transmembrane region" description="Helical" evidence="1">
    <location>
        <begin position="413"/>
        <end position="431"/>
    </location>
</feature>
<dbReference type="EMBL" id="FTOP01000003">
    <property type="protein sequence ID" value="SIS70107.1"/>
    <property type="molecule type" value="Genomic_DNA"/>
</dbReference>
<protein>
    <recommendedName>
        <fullName evidence="4">DUF2029 domain-containing protein</fullName>
    </recommendedName>
</protein>
<dbReference type="Pfam" id="PF26314">
    <property type="entry name" value="MptA_B_family"/>
    <property type="match status" value="1"/>
</dbReference>
<organism evidence="2 3">
    <name type="scientific">Belliella pelovolcani</name>
    <dbReference type="NCBI Taxonomy" id="529505"/>
    <lineage>
        <taxon>Bacteria</taxon>
        <taxon>Pseudomonadati</taxon>
        <taxon>Bacteroidota</taxon>
        <taxon>Cytophagia</taxon>
        <taxon>Cytophagales</taxon>
        <taxon>Cyclobacteriaceae</taxon>
        <taxon>Belliella</taxon>
    </lineage>
</organism>
<evidence type="ECO:0000313" key="2">
    <source>
        <dbReference type="EMBL" id="SIS70107.1"/>
    </source>
</evidence>
<evidence type="ECO:0000256" key="1">
    <source>
        <dbReference type="SAM" id="Phobius"/>
    </source>
</evidence>
<feature type="transmembrane region" description="Helical" evidence="1">
    <location>
        <begin position="325"/>
        <end position="344"/>
    </location>
</feature>
<keyword evidence="1" id="KW-0472">Membrane</keyword>
<gene>
    <name evidence="2" type="ORF">SAMN05421761_103124</name>
</gene>
<feature type="transmembrane region" description="Helical" evidence="1">
    <location>
        <begin position="61"/>
        <end position="79"/>
    </location>
</feature>
<keyword evidence="1" id="KW-1133">Transmembrane helix</keyword>
<dbReference type="AlphaFoldDB" id="A0A1N7L8H1"/>
<feature type="transmembrane region" description="Helical" evidence="1">
    <location>
        <begin position="31"/>
        <end position="49"/>
    </location>
</feature>
<feature type="transmembrane region" description="Helical" evidence="1">
    <location>
        <begin position="235"/>
        <end position="256"/>
    </location>
</feature>
<evidence type="ECO:0000313" key="3">
    <source>
        <dbReference type="Proteomes" id="UP000186026"/>
    </source>
</evidence>
<feature type="transmembrane region" description="Helical" evidence="1">
    <location>
        <begin position="388"/>
        <end position="404"/>
    </location>
</feature>
<name>A0A1N7L8H1_9BACT</name>
<feature type="transmembrane region" description="Helical" evidence="1">
    <location>
        <begin position="356"/>
        <end position="376"/>
    </location>
</feature>
<sequence>MKSKPLYWLLALTYAACILVLGYGLERVEFWKLFGLYSVCFGVYLIFCARAAAWQFSFGRIVIVSLGLRVLLLLAMPNLSDDFYRFVFDGQLVRFGINPYLYLPSESFAMLAIEKTPYWETLLLEMNSERYYSIYPPLHQLFFWLSALAGESLLANVIVLRSFILLFEAFNLFLISRILAQWELPQSKLWLYALNPLVILELTGNLHFEGMVLTGLLAMVYFMGKRKPITAIHSWLFAVGVKLLPLIHAPLVLLSIHKKDRSKVIVILVLVMLMLLSPLFFGDAYLNFWSSFRLYQSSFEFNASIYYLLRWLSGFWLDYNPIQKLGPILNGIALIGVLCVSIRVKVGGIKDLVKSIVWVYLIYLLLQTTIHPWYLIPAFGLGILVKDRIFLIWTWLVFLSYHAYGREQVDEQSIFLVCQYALLLILILWRFKSKFAFLNHLQMKSPLSLFLFSGFLLIACNSSPEKQAKAIIDASVDFHDPKGSWSTVDRVQVDRDVQHFNQEGELVAVDKFNLEFRLKPFFEAKSYWVKDSLVHRVTLDGLKVSYWMGQNEVLNEGFLANKKSELESFYHDFTFPLSLNANISSAYYQNKIQLSDNREAEIVQAELRNGNVLTLFFLPENHQFIGYKRANRGEHEVVNTVEVQQIKGVIFPAKKEVFAADSLGNHLFLKSVITYQLTN</sequence>
<reference evidence="3" key="1">
    <citation type="submission" date="2017-01" db="EMBL/GenBank/DDBJ databases">
        <authorList>
            <person name="Varghese N."/>
            <person name="Submissions S."/>
        </authorList>
    </citation>
    <scope>NUCLEOTIDE SEQUENCE [LARGE SCALE GENOMIC DNA]</scope>
    <source>
        <strain evidence="3">DSM 46698</strain>
    </source>
</reference>
<keyword evidence="3" id="KW-1185">Reference proteome</keyword>
<dbReference type="Proteomes" id="UP000186026">
    <property type="component" value="Unassembled WGS sequence"/>
</dbReference>
<dbReference type="RefSeq" id="WP_076499002.1">
    <property type="nucleotide sequence ID" value="NZ_FTOP01000003.1"/>
</dbReference>
<keyword evidence="1" id="KW-0812">Transmembrane</keyword>